<proteinExistence type="predicted"/>
<organism evidence="1 2">
    <name type="scientific">Catellatospora methionotrophica</name>
    <dbReference type="NCBI Taxonomy" id="121620"/>
    <lineage>
        <taxon>Bacteria</taxon>
        <taxon>Bacillati</taxon>
        <taxon>Actinomycetota</taxon>
        <taxon>Actinomycetes</taxon>
        <taxon>Micromonosporales</taxon>
        <taxon>Micromonosporaceae</taxon>
        <taxon>Catellatospora</taxon>
    </lineage>
</organism>
<keyword evidence="2" id="KW-1185">Reference proteome</keyword>
<protein>
    <submittedName>
        <fullName evidence="1">Uncharacterized protein</fullName>
    </submittedName>
</protein>
<dbReference type="RefSeq" id="WP_166379929.1">
    <property type="nucleotide sequence ID" value="NZ_BAAATT010000005.1"/>
</dbReference>
<name>A0A8J3LMS9_9ACTN</name>
<sequence>MTALLADRWALRCGEPTHLWHGRVFMTCAEQTPLTAYLNETSATCFELVDLAAVEVPDADR</sequence>
<accession>A0A8J3LMS9</accession>
<gene>
    <name evidence="1" type="ORF">Cme02nite_38570</name>
</gene>
<dbReference type="Proteomes" id="UP000660339">
    <property type="component" value="Unassembled WGS sequence"/>
</dbReference>
<evidence type="ECO:0000313" key="1">
    <source>
        <dbReference type="EMBL" id="GIG15525.1"/>
    </source>
</evidence>
<comment type="caution">
    <text evidence="1">The sequence shown here is derived from an EMBL/GenBank/DDBJ whole genome shotgun (WGS) entry which is preliminary data.</text>
</comment>
<dbReference type="EMBL" id="BONJ01000020">
    <property type="protein sequence ID" value="GIG15525.1"/>
    <property type="molecule type" value="Genomic_DNA"/>
</dbReference>
<dbReference type="AlphaFoldDB" id="A0A8J3LMS9"/>
<evidence type="ECO:0000313" key="2">
    <source>
        <dbReference type="Proteomes" id="UP000660339"/>
    </source>
</evidence>
<reference evidence="1" key="1">
    <citation type="submission" date="2021-01" db="EMBL/GenBank/DDBJ databases">
        <title>Whole genome shotgun sequence of Catellatospora methionotrophica NBRC 14553.</title>
        <authorList>
            <person name="Komaki H."/>
            <person name="Tamura T."/>
        </authorList>
    </citation>
    <scope>NUCLEOTIDE SEQUENCE</scope>
    <source>
        <strain evidence="1">NBRC 14553</strain>
    </source>
</reference>